<reference evidence="9 10" key="1">
    <citation type="submission" date="2024-09" db="EMBL/GenBank/DDBJ databases">
        <title>A chromosome-level genome assembly of Gray's grenadier anchovy, Coilia grayii.</title>
        <authorList>
            <person name="Fu Z."/>
        </authorList>
    </citation>
    <scope>NUCLEOTIDE SEQUENCE [LARGE SCALE GENOMIC DNA]</scope>
    <source>
        <strain evidence="9">G4</strain>
        <tissue evidence="9">Muscle</tissue>
    </source>
</reference>
<evidence type="ECO:0000256" key="5">
    <source>
        <dbReference type="SAM" id="Coils"/>
    </source>
</evidence>
<dbReference type="Pfam" id="PF00643">
    <property type="entry name" value="zf-B_box"/>
    <property type="match status" value="1"/>
</dbReference>
<dbReference type="Pfam" id="PF13765">
    <property type="entry name" value="PRY"/>
    <property type="match status" value="1"/>
</dbReference>
<feature type="coiled-coil region" evidence="5">
    <location>
        <begin position="189"/>
        <end position="234"/>
    </location>
</feature>
<dbReference type="InterPro" id="IPR050143">
    <property type="entry name" value="TRIM/RBCC"/>
</dbReference>
<dbReference type="InterPro" id="IPR001870">
    <property type="entry name" value="B30.2/SPRY"/>
</dbReference>
<keyword evidence="2 4" id="KW-0863">Zinc-finger</keyword>
<dbReference type="SMART" id="SM00449">
    <property type="entry name" value="SPRY"/>
    <property type="match status" value="1"/>
</dbReference>
<dbReference type="SUPFAM" id="SSF57845">
    <property type="entry name" value="B-box zinc-binding domain"/>
    <property type="match status" value="1"/>
</dbReference>
<sequence>MASKTSLPEEDFTCPVCYDIFKDPVLLLCSHSICKECLQKFWEQKKCKECPVCRRQSPMDDPPLNLSLKNLCEAFLKEKNERAAGGSEVLCSLHGERLKLFCLEDKQPICVVCQASRKHSGHQFLPIDEAAGDYKEQLKEALKPLQAKLKDFEKVKHTCDLTANHIKGQAQQSERRIKEEFKKLHQFLNDEEEARIRALKEEERQKSLMMKEKIEEMNKQMSSLRDKITAIEKQMRAEDIILLQNFKTTSESFQCPLPTPKTVSGALIDVAKHLGNLSFRVWEKMKDVVQYTPVVFDPNTAHPSLIISEDLTRLEYKRVDQTLPNNPERLDSCCVLGSEGFTSGSHLWDVKVEGNACWDVGVTTESNVRNWSSFSWDRVWRVGYKGSGFGHFGGAIHKLKQSLHTIRVHLDLDKGQVSFSDPIQNTHIHTFKHTFTEELIPFFCTWNLLSIVPVKTVIDHCTA</sequence>
<evidence type="ECO:0000259" key="7">
    <source>
        <dbReference type="PROSITE" id="PS50119"/>
    </source>
</evidence>
<keyword evidence="3" id="KW-0862">Zinc</keyword>
<organism evidence="9 10">
    <name type="scientific">Coilia grayii</name>
    <name type="common">Gray's grenadier anchovy</name>
    <dbReference type="NCBI Taxonomy" id="363190"/>
    <lineage>
        <taxon>Eukaryota</taxon>
        <taxon>Metazoa</taxon>
        <taxon>Chordata</taxon>
        <taxon>Craniata</taxon>
        <taxon>Vertebrata</taxon>
        <taxon>Euteleostomi</taxon>
        <taxon>Actinopterygii</taxon>
        <taxon>Neopterygii</taxon>
        <taxon>Teleostei</taxon>
        <taxon>Clupei</taxon>
        <taxon>Clupeiformes</taxon>
        <taxon>Clupeoidei</taxon>
        <taxon>Engraulidae</taxon>
        <taxon>Coilinae</taxon>
        <taxon>Coilia</taxon>
    </lineage>
</organism>
<dbReference type="InterPro" id="IPR001841">
    <property type="entry name" value="Znf_RING"/>
</dbReference>
<dbReference type="Pfam" id="PF00622">
    <property type="entry name" value="SPRY"/>
    <property type="match status" value="1"/>
</dbReference>
<evidence type="ECO:0008006" key="11">
    <source>
        <dbReference type="Google" id="ProtNLM"/>
    </source>
</evidence>
<dbReference type="InterPro" id="IPR013083">
    <property type="entry name" value="Znf_RING/FYVE/PHD"/>
</dbReference>
<dbReference type="Proteomes" id="UP001591681">
    <property type="component" value="Unassembled WGS sequence"/>
</dbReference>
<dbReference type="InterPro" id="IPR000315">
    <property type="entry name" value="Znf_B-box"/>
</dbReference>
<dbReference type="AlphaFoldDB" id="A0ABD1JAL6"/>
<comment type="caution">
    <text evidence="9">The sequence shown here is derived from an EMBL/GenBank/DDBJ whole genome shotgun (WGS) entry which is preliminary data.</text>
</comment>
<evidence type="ECO:0000256" key="1">
    <source>
        <dbReference type="ARBA" id="ARBA00022723"/>
    </source>
</evidence>
<dbReference type="Gene3D" id="3.30.40.10">
    <property type="entry name" value="Zinc/RING finger domain, C3HC4 (zinc finger)"/>
    <property type="match status" value="1"/>
</dbReference>
<dbReference type="InterPro" id="IPR017907">
    <property type="entry name" value="Znf_RING_CS"/>
</dbReference>
<dbReference type="InterPro" id="IPR003877">
    <property type="entry name" value="SPRY_dom"/>
</dbReference>
<feature type="domain" description="B30.2/SPRY" evidence="8">
    <location>
        <begin position="274"/>
        <end position="461"/>
    </location>
</feature>
<dbReference type="PROSITE" id="PS50188">
    <property type="entry name" value="B302_SPRY"/>
    <property type="match status" value="1"/>
</dbReference>
<dbReference type="PRINTS" id="PR01407">
    <property type="entry name" value="BUTYPHLNCDUF"/>
</dbReference>
<dbReference type="SUPFAM" id="SSF57850">
    <property type="entry name" value="RING/U-box"/>
    <property type="match status" value="1"/>
</dbReference>
<dbReference type="Pfam" id="PF13445">
    <property type="entry name" value="zf-RING_UBOX"/>
    <property type="match status" value="1"/>
</dbReference>
<dbReference type="Gene3D" id="2.60.120.920">
    <property type="match status" value="1"/>
</dbReference>
<accession>A0ABD1JAL6</accession>
<dbReference type="InterPro" id="IPR013320">
    <property type="entry name" value="ConA-like_dom_sf"/>
</dbReference>
<dbReference type="PROSITE" id="PS50119">
    <property type="entry name" value="ZF_BBOX"/>
    <property type="match status" value="1"/>
</dbReference>
<dbReference type="PROSITE" id="PS50089">
    <property type="entry name" value="ZF_RING_2"/>
    <property type="match status" value="1"/>
</dbReference>
<keyword evidence="10" id="KW-1185">Reference proteome</keyword>
<feature type="domain" description="B box-type" evidence="7">
    <location>
        <begin position="86"/>
        <end position="127"/>
    </location>
</feature>
<dbReference type="InterPro" id="IPR027370">
    <property type="entry name" value="Znf-RING_euk"/>
</dbReference>
<evidence type="ECO:0000313" key="9">
    <source>
        <dbReference type="EMBL" id="KAL2084162.1"/>
    </source>
</evidence>
<dbReference type="InterPro" id="IPR006574">
    <property type="entry name" value="PRY"/>
</dbReference>
<protein>
    <recommendedName>
        <fullName evidence="11">Tripartite motif-containing protein 35-like</fullName>
    </recommendedName>
</protein>
<dbReference type="SMART" id="SM00589">
    <property type="entry name" value="PRY"/>
    <property type="match status" value="1"/>
</dbReference>
<evidence type="ECO:0000259" key="8">
    <source>
        <dbReference type="PROSITE" id="PS50188"/>
    </source>
</evidence>
<evidence type="ECO:0000313" key="10">
    <source>
        <dbReference type="Proteomes" id="UP001591681"/>
    </source>
</evidence>
<dbReference type="InterPro" id="IPR003879">
    <property type="entry name" value="Butyrophylin_SPRY"/>
</dbReference>
<dbReference type="SMART" id="SM00184">
    <property type="entry name" value="RING"/>
    <property type="match status" value="1"/>
</dbReference>
<keyword evidence="5" id="KW-0175">Coiled coil</keyword>
<dbReference type="GO" id="GO:0008270">
    <property type="term" value="F:zinc ion binding"/>
    <property type="evidence" value="ECO:0007669"/>
    <property type="project" value="UniProtKB-KW"/>
</dbReference>
<dbReference type="EMBL" id="JBHFQA010000017">
    <property type="protein sequence ID" value="KAL2084162.1"/>
    <property type="molecule type" value="Genomic_DNA"/>
</dbReference>
<dbReference type="PROSITE" id="PS00518">
    <property type="entry name" value="ZF_RING_1"/>
    <property type="match status" value="1"/>
</dbReference>
<proteinExistence type="predicted"/>
<evidence type="ECO:0000256" key="3">
    <source>
        <dbReference type="ARBA" id="ARBA00022833"/>
    </source>
</evidence>
<keyword evidence="1" id="KW-0479">Metal-binding</keyword>
<gene>
    <name evidence="9" type="ORF">ACEWY4_019680</name>
</gene>
<dbReference type="PANTHER" id="PTHR24103">
    <property type="entry name" value="E3 UBIQUITIN-PROTEIN LIGASE TRIM"/>
    <property type="match status" value="1"/>
</dbReference>
<evidence type="ECO:0000259" key="6">
    <source>
        <dbReference type="PROSITE" id="PS50089"/>
    </source>
</evidence>
<evidence type="ECO:0000256" key="2">
    <source>
        <dbReference type="ARBA" id="ARBA00022771"/>
    </source>
</evidence>
<dbReference type="SUPFAM" id="SSF49899">
    <property type="entry name" value="Concanavalin A-like lectins/glucanases"/>
    <property type="match status" value="1"/>
</dbReference>
<dbReference type="InterPro" id="IPR043136">
    <property type="entry name" value="B30.2/SPRY_sf"/>
</dbReference>
<feature type="domain" description="RING-type" evidence="6">
    <location>
        <begin position="14"/>
        <end position="54"/>
    </location>
</feature>
<dbReference type="SMART" id="SM00336">
    <property type="entry name" value="BBOX"/>
    <property type="match status" value="1"/>
</dbReference>
<dbReference type="Gene3D" id="3.30.160.60">
    <property type="entry name" value="Classic Zinc Finger"/>
    <property type="match status" value="1"/>
</dbReference>
<evidence type="ECO:0000256" key="4">
    <source>
        <dbReference type="PROSITE-ProRule" id="PRU00024"/>
    </source>
</evidence>
<name>A0ABD1JAL6_9TELE</name>